<reference evidence="3 4" key="1">
    <citation type="submission" date="2018-08" db="EMBL/GenBank/DDBJ databases">
        <title>Recombination of ecologically and evolutionarily significant loci maintains genetic cohesion in the Pseudomonas syringae species complex.</title>
        <authorList>
            <person name="Dillon M."/>
            <person name="Thakur S."/>
            <person name="Almeida R.N.D."/>
            <person name="Weir B.S."/>
            <person name="Guttman D.S."/>
        </authorList>
    </citation>
    <scope>NUCLEOTIDE SEQUENCE [LARGE SCALE GENOMIC DNA]</scope>
    <source>
        <strain evidence="3 4">ICMP 9749</strain>
    </source>
</reference>
<dbReference type="NCBIfam" id="NF005395">
    <property type="entry name" value="PRK06940.1"/>
    <property type="match status" value="1"/>
</dbReference>
<dbReference type="CDD" id="cd05233">
    <property type="entry name" value="SDR_c"/>
    <property type="match status" value="1"/>
</dbReference>
<dbReference type="AlphaFoldDB" id="A0A3M5U7C7"/>
<dbReference type="InterPro" id="IPR002347">
    <property type="entry name" value="SDR_fam"/>
</dbReference>
<proteinExistence type="inferred from homology"/>
<dbReference type="PRINTS" id="PR00081">
    <property type="entry name" value="GDHRDH"/>
</dbReference>
<dbReference type="GO" id="GO:0050664">
    <property type="term" value="F:oxidoreductase activity, acting on NAD(P)H, oxygen as acceptor"/>
    <property type="evidence" value="ECO:0007669"/>
    <property type="project" value="TreeGrafter"/>
</dbReference>
<dbReference type="PANTHER" id="PTHR43008:SF4">
    <property type="entry name" value="CHAIN DEHYDROGENASE, PUTATIVE (AFU_ORTHOLOGUE AFUA_4G08710)-RELATED"/>
    <property type="match status" value="1"/>
</dbReference>
<organism evidence="3 4">
    <name type="scientific">Pseudomonas avellanae</name>
    <dbReference type="NCBI Taxonomy" id="46257"/>
    <lineage>
        <taxon>Bacteria</taxon>
        <taxon>Pseudomonadati</taxon>
        <taxon>Pseudomonadota</taxon>
        <taxon>Gammaproteobacteria</taxon>
        <taxon>Pseudomonadales</taxon>
        <taxon>Pseudomonadaceae</taxon>
        <taxon>Pseudomonas</taxon>
    </lineage>
</organism>
<dbReference type="InterPro" id="IPR036291">
    <property type="entry name" value="NAD(P)-bd_dom_sf"/>
</dbReference>
<dbReference type="Gene3D" id="3.40.50.720">
    <property type="entry name" value="NAD(P)-binding Rossmann-like Domain"/>
    <property type="match status" value="1"/>
</dbReference>
<evidence type="ECO:0000256" key="1">
    <source>
        <dbReference type="ARBA" id="ARBA00006484"/>
    </source>
</evidence>
<name>A0A3M5U7C7_9PSED</name>
<dbReference type="PANTHER" id="PTHR43008">
    <property type="entry name" value="BENZIL REDUCTASE"/>
    <property type="match status" value="1"/>
</dbReference>
<evidence type="ECO:0000313" key="4">
    <source>
        <dbReference type="Proteomes" id="UP000281514"/>
    </source>
</evidence>
<protein>
    <submittedName>
        <fullName evidence="3">Short chain dehydrogenase</fullName>
    </submittedName>
</protein>
<dbReference type="SUPFAM" id="SSF51735">
    <property type="entry name" value="NAD(P)-binding Rossmann-fold domains"/>
    <property type="match status" value="1"/>
</dbReference>
<dbReference type="EMBL" id="RBTX01000013">
    <property type="protein sequence ID" value="RMU41741.1"/>
    <property type="molecule type" value="Genomic_DNA"/>
</dbReference>
<comment type="similarity">
    <text evidence="1">Belongs to the short-chain dehydrogenases/reductases (SDR) family.</text>
</comment>
<dbReference type="Proteomes" id="UP000281514">
    <property type="component" value="Unassembled WGS sequence"/>
</dbReference>
<accession>A0A3M5U7C7</accession>
<gene>
    <name evidence="3" type="ORF">ALP32_101290</name>
</gene>
<dbReference type="Pfam" id="PF13561">
    <property type="entry name" value="adh_short_C2"/>
    <property type="match status" value="2"/>
</dbReference>
<keyword evidence="2" id="KW-0560">Oxidoreductase</keyword>
<comment type="caution">
    <text evidence="3">The sequence shown here is derived from an EMBL/GenBank/DDBJ whole genome shotgun (WGS) entry which is preliminary data.</text>
</comment>
<sequence>MMSVLQPTSLLVNGVHRARQVSLANQRPASAIEWCSILLVEKKKMTDVTVVIGAGSIGQAIARRVSAGKHVVLADLRQEAADAAAKVLSDAGFGVTTCVVDVSSRESVQALVATASAIGTVTGVIHAAGVSPSQAAPATILRVDLYGTALVLELFGNVIAKGGSAIVIASQSGHRLPALTAEQNKALALTPVEELLALPMLQPDQVTDPLNAYQLSKRGNSLRVAAQAVQWGKRGARVNTISPGIIFTPLARDELNGPRGDGYRRMIESSAAGRGGTPDEVGAVAALLMGPEGTFITGSDFLMDGGVTAQYWYGDDQ</sequence>
<evidence type="ECO:0000313" key="3">
    <source>
        <dbReference type="EMBL" id="RMU41741.1"/>
    </source>
</evidence>
<evidence type="ECO:0000256" key="2">
    <source>
        <dbReference type="ARBA" id="ARBA00023002"/>
    </source>
</evidence>